<dbReference type="EMBL" id="LR796481">
    <property type="protein sequence ID" value="CAB4147527.1"/>
    <property type="molecule type" value="Genomic_DNA"/>
</dbReference>
<dbReference type="EMBL" id="LR796338">
    <property type="protein sequence ID" value="CAB4137410.1"/>
    <property type="molecule type" value="Genomic_DNA"/>
</dbReference>
<reference evidence="2" key="1">
    <citation type="submission" date="2020-04" db="EMBL/GenBank/DDBJ databases">
        <authorList>
            <person name="Chiriac C."/>
            <person name="Salcher M."/>
            <person name="Ghai R."/>
            <person name="Kavagutti S V."/>
        </authorList>
    </citation>
    <scope>NUCLEOTIDE SEQUENCE</scope>
</reference>
<evidence type="ECO:0000313" key="2">
    <source>
        <dbReference type="EMBL" id="CAB4147527.1"/>
    </source>
</evidence>
<proteinExistence type="predicted"/>
<evidence type="ECO:0000313" key="1">
    <source>
        <dbReference type="EMBL" id="CAB4137410.1"/>
    </source>
</evidence>
<name>A0A6J5MPE0_9CAUD</name>
<protein>
    <submittedName>
        <fullName evidence="2">Uncharacterized protein</fullName>
    </submittedName>
</protein>
<sequence length="140" mass="16178">MIGNPEQQTDIFYTWSHDYEVVWDEAEGNGYKVYRAGEMKVYYTDPAGQEHTLRYTSDFISVGLDTDDKVAEASDSFALLWDNNPWFEVCHDELCMDMSDEIFGDITEAVERAIHLGSCLHPTLREDKSCEDCYYTEESN</sequence>
<accession>A0A6J5MPE0</accession>
<organism evidence="2">
    <name type="scientific">uncultured Caudovirales phage</name>
    <dbReference type="NCBI Taxonomy" id="2100421"/>
    <lineage>
        <taxon>Viruses</taxon>
        <taxon>Duplodnaviria</taxon>
        <taxon>Heunggongvirae</taxon>
        <taxon>Uroviricota</taxon>
        <taxon>Caudoviricetes</taxon>
        <taxon>Peduoviridae</taxon>
        <taxon>Maltschvirus</taxon>
        <taxon>Maltschvirus maltsch</taxon>
    </lineage>
</organism>
<gene>
    <name evidence="1" type="ORF">UFOVP325_37</name>
    <name evidence="2" type="ORF">UFOVP430_32</name>
</gene>